<dbReference type="AlphaFoldDB" id="A0AAU9UPB8"/>
<protein>
    <submittedName>
        <fullName evidence="1">Uncharacterized protein</fullName>
    </submittedName>
</protein>
<comment type="caution">
    <text evidence="1">The sequence shown here is derived from an EMBL/GenBank/DDBJ whole genome shotgun (WGS) entry which is preliminary data.</text>
</comment>
<accession>A0AAU9UPB8</accession>
<sequence length="117" mass="13140">MLKVIVDLWCIACGASEDTALHTLEVCVAWEPQRRALSAVLGRDLSLPSVVRAMLDSERSWQAAVSFCEEVMTQKETAERAREDDASADPLRHKRMGVRRRRFAHLPLPRNNGVAGR</sequence>
<evidence type="ECO:0000313" key="1">
    <source>
        <dbReference type="EMBL" id="CAH2100514.1"/>
    </source>
</evidence>
<proteinExistence type="predicted"/>
<gene>
    <name evidence="1" type="ORF">EEDITHA_LOCUS15366</name>
</gene>
<keyword evidence="2" id="KW-1185">Reference proteome</keyword>
<organism evidence="1 2">
    <name type="scientific">Euphydryas editha</name>
    <name type="common">Edith's checkerspot</name>
    <dbReference type="NCBI Taxonomy" id="104508"/>
    <lineage>
        <taxon>Eukaryota</taxon>
        <taxon>Metazoa</taxon>
        <taxon>Ecdysozoa</taxon>
        <taxon>Arthropoda</taxon>
        <taxon>Hexapoda</taxon>
        <taxon>Insecta</taxon>
        <taxon>Pterygota</taxon>
        <taxon>Neoptera</taxon>
        <taxon>Endopterygota</taxon>
        <taxon>Lepidoptera</taxon>
        <taxon>Glossata</taxon>
        <taxon>Ditrysia</taxon>
        <taxon>Papilionoidea</taxon>
        <taxon>Nymphalidae</taxon>
        <taxon>Nymphalinae</taxon>
        <taxon>Euphydryas</taxon>
    </lineage>
</organism>
<dbReference type="Proteomes" id="UP001153954">
    <property type="component" value="Unassembled WGS sequence"/>
</dbReference>
<name>A0AAU9UPB8_EUPED</name>
<dbReference type="EMBL" id="CAKOGL010000022">
    <property type="protein sequence ID" value="CAH2100514.1"/>
    <property type="molecule type" value="Genomic_DNA"/>
</dbReference>
<reference evidence="1" key="1">
    <citation type="submission" date="2022-03" db="EMBL/GenBank/DDBJ databases">
        <authorList>
            <person name="Tunstrom K."/>
        </authorList>
    </citation>
    <scope>NUCLEOTIDE SEQUENCE</scope>
</reference>
<evidence type="ECO:0000313" key="2">
    <source>
        <dbReference type="Proteomes" id="UP001153954"/>
    </source>
</evidence>